<evidence type="ECO:0000313" key="2">
    <source>
        <dbReference type="Proteomes" id="UP000295606"/>
    </source>
</evidence>
<sequence length="664" mass="75980">MTGNRMKKNTVFKGSAAIGNSGIKKHFKNAEPWQPLFELVWNGFDAAASSVSVTVVENDMHGVERVAVLDNGDGIEFDTLNDTFGSFNDSAKKANLSMKGEHGRGRLAFHLLCRNASWFTRSNNVDAVIDVAEPTIKDFEGRLLERSEQKQVLLTQGKGTMVELSHFTGALPELDELREKFSAEFGWYLVVHPEKRVMLNGIPVLIPKHETVQEEIAAENAIFQAQVIRWEKRPTSEKSFLYLLNSSGAPVYKVLSSLNQKPNFFTSICVTSAWADTFSREQDLLTLEAHTPASSTWKKFKSQLDRLSQSIYDDFLRVRAEEVVQGYEDEGYFPSYAGMDDTEKAWRHQHTRDLVRNIYVAEPRVFHNTTKKQAKLIIRLLDRLAISNENDALFELLESALDLDAKAMQDLAKQLHRTTLENIVASIEVLQRRATAVQQLRYVMNEHYREVLETPDLQKIIESNTWLFGPRYETIGAEEDTFAKIVRRMRDEVMTRSPLSMEDVDEEADFPGAKRQVDLFMARKFPAFDSLGNRVYKCIVVEIKRPAISLNKKHLRQLEDYAEIIASEPQFKSDKMHFELILIGRQISSADSIITSRLNAHVLRNDPGLVTDDPRMKLYVMNWYTLLDGFELTHGFMLDNLKLKRDDYSDASREELVAELQVEH</sequence>
<dbReference type="AlphaFoldDB" id="A0A4R5L3H3"/>
<proteinExistence type="predicted"/>
<gene>
    <name evidence="1" type="ORF">E1N52_41060</name>
</gene>
<name>A0A4R5L3H3_9BURK</name>
<evidence type="ECO:0000313" key="1">
    <source>
        <dbReference type="EMBL" id="TDG02182.1"/>
    </source>
</evidence>
<organism evidence="1 2">
    <name type="scientific">Paraburkholderia guartelaensis</name>
    <dbReference type="NCBI Taxonomy" id="2546446"/>
    <lineage>
        <taxon>Bacteria</taxon>
        <taxon>Pseudomonadati</taxon>
        <taxon>Pseudomonadota</taxon>
        <taxon>Betaproteobacteria</taxon>
        <taxon>Burkholderiales</taxon>
        <taxon>Burkholderiaceae</taxon>
        <taxon>Paraburkholderia</taxon>
    </lineage>
</organism>
<comment type="caution">
    <text evidence="1">The sequence shown here is derived from an EMBL/GenBank/DDBJ whole genome shotgun (WGS) entry which is preliminary data.</text>
</comment>
<dbReference type="Pfam" id="PF13589">
    <property type="entry name" value="HATPase_c_3"/>
    <property type="match status" value="1"/>
</dbReference>
<accession>A0A4R5L3H3</accession>
<dbReference type="InterPro" id="IPR036890">
    <property type="entry name" value="HATPase_C_sf"/>
</dbReference>
<dbReference type="Gene3D" id="3.30.565.10">
    <property type="entry name" value="Histidine kinase-like ATPase, C-terminal domain"/>
    <property type="match status" value="1"/>
</dbReference>
<dbReference type="SUPFAM" id="SSF55874">
    <property type="entry name" value="ATPase domain of HSP90 chaperone/DNA topoisomerase II/histidine kinase"/>
    <property type="match status" value="1"/>
</dbReference>
<protein>
    <submittedName>
        <fullName evidence="1">DNA mismatch repair protein</fullName>
    </submittedName>
</protein>
<dbReference type="OrthoDB" id="8765545at2"/>
<dbReference type="EMBL" id="SMOD01000073">
    <property type="protein sequence ID" value="TDG02182.1"/>
    <property type="molecule type" value="Genomic_DNA"/>
</dbReference>
<dbReference type="Proteomes" id="UP000295606">
    <property type="component" value="Unassembled WGS sequence"/>
</dbReference>
<reference evidence="1 2" key="1">
    <citation type="submission" date="2019-03" db="EMBL/GenBank/DDBJ databases">
        <title>Paraburkholderia sp. isolated from native Mimosa gymnas in Guartela State Park, Brazil.</title>
        <authorList>
            <person name="Paulitsch F."/>
            <person name="Hungria M."/>
            <person name="Delamuta J.R.M."/>
            <person name="Ribeiro R.A."/>
            <person name="Dall'Agnol R."/>
            <person name="Silva J.S.B."/>
        </authorList>
    </citation>
    <scope>NUCLEOTIDE SEQUENCE [LARGE SCALE GENOMIC DNA]</scope>
    <source>
        <strain evidence="1 2">CNPSo 3008</strain>
    </source>
</reference>